<evidence type="ECO:0000256" key="7">
    <source>
        <dbReference type="ARBA" id="ARBA00022989"/>
    </source>
</evidence>
<dbReference type="PANTHER" id="PTHR45939:SF1">
    <property type="entry name" value="MITOCHONDRIAL THIAMINE PYROPHOSPHATE CARRIER 1-RELATED"/>
    <property type="match status" value="1"/>
</dbReference>
<dbReference type="Pfam" id="PF00153">
    <property type="entry name" value="Mito_carr"/>
    <property type="match status" value="2"/>
</dbReference>
<feature type="repeat" description="Solcar" evidence="9">
    <location>
        <begin position="115"/>
        <end position="200"/>
    </location>
</feature>
<evidence type="ECO:0000256" key="8">
    <source>
        <dbReference type="ARBA" id="ARBA00023136"/>
    </source>
</evidence>
<keyword evidence="12" id="KW-1185">Reference proteome</keyword>
<organism evidence="11 12">
    <name type="scientific">Tothia fuscella</name>
    <dbReference type="NCBI Taxonomy" id="1048955"/>
    <lineage>
        <taxon>Eukaryota</taxon>
        <taxon>Fungi</taxon>
        <taxon>Dikarya</taxon>
        <taxon>Ascomycota</taxon>
        <taxon>Pezizomycotina</taxon>
        <taxon>Dothideomycetes</taxon>
        <taxon>Pleosporomycetidae</taxon>
        <taxon>Venturiales</taxon>
        <taxon>Cylindrosympodiaceae</taxon>
        <taxon>Tothia</taxon>
    </lineage>
</organism>
<dbReference type="Gene3D" id="1.50.40.10">
    <property type="entry name" value="Mitochondrial carrier domain"/>
    <property type="match status" value="1"/>
</dbReference>
<accession>A0A9P4TSR0</accession>
<dbReference type="InterPro" id="IPR023395">
    <property type="entry name" value="MCP_dom_sf"/>
</dbReference>
<sequence>MADRARHEPLPPWIHAVSGAASVVIAQAMLYPLDRIGTKLQVQSKRDAKTISDDAYYHNALDAFVKIVKSEGVQGLYVGLPGSLIGGAAQGYAFNYWHSLLRQMYLDRAGSLPIPSTAVELGIAYGASALSMLFTLPVTNVTTRQRTADKAERKGLIGTANDVLKAGNGITGLWKGISASLLLCLNPTITYGAVERLRIILFQGRNNLRLWESFLLGVLSKAIATVFSHPIVVAKVALVSKPPASRNGKPFESFGEVLTYIVKQEGFFRLWKGLGPGMIKALLFQGLLMILKERSRVRLGAVFYYLRSRRATSISRALAALRSTNPTGLTILK</sequence>
<evidence type="ECO:0000313" key="11">
    <source>
        <dbReference type="EMBL" id="KAF2417116.1"/>
    </source>
</evidence>
<dbReference type="EMBL" id="MU007144">
    <property type="protein sequence ID" value="KAF2417116.1"/>
    <property type="molecule type" value="Genomic_DNA"/>
</dbReference>
<keyword evidence="4 9" id="KW-0812">Transmembrane</keyword>
<proteinExistence type="inferred from homology"/>
<dbReference type="InterPro" id="IPR052217">
    <property type="entry name" value="Mito/Peroxisomal_Carrier"/>
</dbReference>
<evidence type="ECO:0000313" key="12">
    <source>
        <dbReference type="Proteomes" id="UP000800235"/>
    </source>
</evidence>
<evidence type="ECO:0000256" key="4">
    <source>
        <dbReference type="ARBA" id="ARBA00022692"/>
    </source>
</evidence>
<protein>
    <submittedName>
        <fullName evidence="11">Peroxisomal carrier protein</fullName>
    </submittedName>
</protein>
<comment type="similarity">
    <text evidence="2 10">Belongs to the mitochondrial carrier (TC 2.A.29) family.</text>
</comment>
<name>A0A9P4TSR0_9PEZI</name>
<reference evidence="11" key="1">
    <citation type="journal article" date="2020" name="Stud. Mycol.">
        <title>101 Dothideomycetes genomes: a test case for predicting lifestyles and emergence of pathogens.</title>
        <authorList>
            <person name="Haridas S."/>
            <person name="Albert R."/>
            <person name="Binder M."/>
            <person name="Bloem J."/>
            <person name="Labutti K."/>
            <person name="Salamov A."/>
            <person name="Andreopoulos B."/>
            <person name="Baker S."/>
            <person name="Barry K."/>
            <person name="Bills G."/>
            <person name="Bluhm B."/>
            <person name="Cannon C."/>
            <person name="Castanera R."/>
            <person name="Culley D."/>
            <person name="Daum C."/>
            <person name="Ezra D."/>
            <person name="Gonzalez J."/>
            <person name="Henrissat B."/>
            <person name="Kuo A."/>
            <person name="Liang C."/>
            <person name="Lipzen A."/>
            <person name="Lutzoni F."/>
            <person name="Magnuson J."/>
            <person name="Mondo S."/>
            <person name="Nolan M."/>
            <person name="Ohm R."/>
            <person name="Pangilinan J."/>
            <person name="Park H.-J."/>
            <person name="Ramirez L."/>
            <person name="Alfaro M."/>
            <person name="Sun H."/>
            <person name="Tritt A."/>
            <person name="Yoshinaga Y."/>
            <person name="Zwiers L.-H."/>
            <person name="Turgeon B."/>
            <person name="Goodwin S."/>
            <person name="Spatafora J."/>
            <person name="Crous P."/>
            <person name="Grigoriev I."/>
        </authorList>
    </citation>
    <scope>NUCLEOTIDE SEQUENCE</scope>
    <source>
        <strain evidence="11">CBS 130266</strain>
    </source>
</reference>
<gene>
    <name evidence="11" type="ORF">EJ08DRAFT_739453</name>
</gene>
<evidence type="ECO:0000256" key="1">
    <source>
        <dbReference type="ARBA" id="ARBA00004141"/>
    </source>
</evidence>
<dbReference type="InterPro" id="IPR018108">
    <property type="entry name" value="MCP_transmembrane"/>
</dbReference>
<dbReference type="GO" id="GO:0015217">
    <property type="term" value="F:ADP transmembrane transporter activity"/>
    <property type="evidence" value="ECO:0007669"/>
    <property type="project" value="TreeGrafter"/>
</dbReference>
<feature type="repeat" description="Solcar" evidence="9">
    <location>
        <begin position="10"/>
        <end position="104"/>
    </location>
</feature>
<dbReference type="OrthoDB" id="446044at2759"/>
<keyword evidence="6" id="KW-0999">Mitochondrion inner membrane</keyword>
<dbReference type="AlphaFoldDB" id="A0A9P4TSR0"/>
<comment type="subcellular location">
    <subcellularLocation>
        <location evidence="1">Membrane</location>
        <topology evidence="1">Multi-pass membrane protein</topology>
    </subcellularLocation>
</comment>
<keyword evidence="7" id="KW-1133">Transmembrane helix</keyword>
<dbReference type="Proteomes" id="UP000800235">
    <property type="component" value="Unassembled WGS sequence"/>
</dbReference>
<keyword evidence="5" id="KW-0677">Repeat</keyword>
<evidence type="ECO:0000256" key="2">
    <source>
        <dbReference type="ARBA" id="ARBA00006375"/>
    </source>
</evidence>
<evidence type="ECO:0000256" key="9">
    <source>
        <dbReference type="PROSITE-ProRule" id="PRU00282"/>
    </source>
</evidence>
<dbReference type="GO" id="GO:0016020">
    <property type="term" value="C:membrane"/>
    <property type="evidence" value="ECO:0007669"/>
    <property type="project" value="UniProtKB-SubCell"/>
</dbReference>
<dbReference type="PANTHER" id="PTHR45939">
    <property type="entry name" value="PEROXISOMAL MEMBRANE PROTEIN PMP34-RELATED"/>
    <property type="match status" value="1"/>
</dbReference>
<keyword evidence="6" id="KW-0496">Mitochondrion</keyword>
<keyword evidence="8 9" id="KW-0472">Membrane</keyword>
<keyword evidence="3 10" id="KW-0813">Transport</keyword>
<evidence type="ECO:0000256" key="6">
    <source>
        <dbReference type="ARBA" id="ARBA00022792"/>
    </source>
</evidence>
<dbReference type="SUPFAM" id="SSF103506">
    <property type="entry name" value="Mitochondrial carrier"/>
    <property type="match status" value="1"/>
</dbReference>
<dbReference type="PROSITE" id="PS50920">
    <property type="entry name" value="SOLCAR"/>
    <property type="match status" value="3"/>
</dbReference>
<feature type="repeat" description="Solcar" evidence="9">
    <location>
        <begin position="208"/>
        <end position="298"/>
    </location>
</feature>
<comment type="caution">
    <text evidence="11">The sequence shown here is derived from an EMBL/GenBank/DDBJ whole genome shotgun (WGS) entry which is preliminary data.</text>
</comment>
<evidence type="ECO:0000256" key="10">
    <source>
        <dbReference type="RuleBase" id="RU000488"/>
    </source>
</evidence>
<evidence type="ECO:0000256" key="3">
    <source>
        <dbReference type="ARBA" id="ARBA00022448"/>
    </source>
</evidence>
<evidence type="ECO:0000256" key="5">
    <source>
        <dbReference type="ARBA" id="ARBA00022737"/>
    </source>
</evidence>